<feature type="transmembrane region" description="Helical" evidence="6">
    <location>
        <begin position="296"/>
        <end position="316"/>
    </location>
</feature>
<feature type="transmembrane region" description="Helical" evidence="6">
    <location>
        <begin position="350"/>
        <end position="370"/>
    </location>
</feature>
<feature type="transmembrane region" description="Helical" evidence="6">
    <location>
        <begin position="136"/>
        <end position="157"/>
    </location>
</feature>
<protein>
    <submittedName>
        <fullName evidence="7">Amino acid/polyamine transporter I</fullName>
    </submittedName>
</protein>
<keyword evidence="4 6" id="KW-1133">Transmembrane helix</keyword>
<evidence type="ECO:0000313" key="8">
    <source>
        <dbReference type="Proteomes" id="UP001201262"/>
    </source>
</evidence>
<dbReference type="Pfam" id="PF13520">
    <property type="entry name" value="AA_permease_2"/>
    <property type="match status" value="1"/>
</dbReference>
<evidence type="ECO:0000256" key="2">
    <source>
        <dbReference type="ARBA" id="ARBA00022448"/>
    </source>
</evidence>
<evidence type="ECO:0000313" key="7">
    <source>
        <dbReference type="EMBL" id="KAH8705821.1"/>
    </source>
</evidence>
<feature type="transmembrane region" description="Helical" evidence="6">
    <location>
        <begin position="376"/>
        <end position="398"/>
    </location>
</feature>
<feature type="transmembrane region" description="Helical" evidence="6">
    <location>
        <begin position="94"/>
        <end position="116"/>
    </location>
</feature>
<dbReference type="GO" id="GO:0016020">
    <property type="term" value="C:membrane"/>
    <property type="evidence" value="ECO:0007669"/>
    <property type="project" value="UniProtKB-SubCell"/>
</dbReference>
<evidence type="ECO:0000256" key="6">
    <source>
        <dbReference type="SAM" id="Phobius"/>
    </source>
</evidence>
<keyword evidence="8" id="KW-1185">Reference proteome</keyword>
<organism evidence="7 8">
    <name type="scientific">Talaromyces proteolyticus</name>
    <dbReference type="NCBI Taxonomy" id="1131652"/>
    <lineage>
        <taxon>Eukaryota</taxon>
        <taxon>Fungi</taxon>
        <taxon>Dikarya</taxon>
        <taxon>Ascomycota</taxon>
        <taxon>Pezizomycotina</taxon>
        <taxon>Eurotiomycetes</taxon>
        <taxon>Eurotiomycetidae</taxon>
        <taxon>Eurotiales</taxon>
        <taxon>Trichocomaceae</taxon>
        <taxon>Talaromyces</taxon>
        <taxon>Talaromyces sect. Bacilispori</taxon>
    </lineage>
</organism>
<comment type="caution">
    <text evidence="7">The sequence shown here is derived from an EMBL/GenBank/DDBJ whole genome shotgun (WGS) entry which is preliminary data.</text>
</comment>
<proteinExistence type="predicted"/>
<feature type="transmembrane region" description="Helical" evidence="6">
    <location>
        <begin position="35"/>
        <end position="60"/>
    </location>
</feature>
<feature type="transmembrane region" description="Helical" evidence="6">
    <location>
        <begin position="450"/>
        <end position="470"/>
    </location>
</feature>
<feature type="transmembrane region" description="Helical" evidence="6">
    <location>
        <begin position="169"/>
        <end position="187"/>
    </location>
</feature>
<dbReference type="AlphaFoldDB" id="A0AAD4Q6L4"/>
<dbReference type="RefSeq" id="XP_046078442.1">
    <property type="nucleotide sequence ID" value="XM_046219262.1"/>
</dbReference>
<keyword evidence="5 6" id="KW-0472">Membrane</keyword>
<feature type="transmembrane region" description="Helical" evidence="6">
    <location>
        <begin position="207"/>
        <end position="226"/>
    </location>
</feature>
<keyword evidence="2" id="KW-0813">Transport</keyword>
<name>A0AAD4Q6L4_9EURO</name>
<dbReference type="PANTHER" id="PTHR45649">
    <property type="entry name" value="AMINO-ACID PERMEASE BAT1"/>
    <property type="match status" value="1"/>
</dbReference>
<dbReference type="PANTHER" id="PTHR45649:SF19">
    <property type="entry name" value="TRANSPORTER, PUTATIVE (EUROFUNG)-RELATED"/>
    <property type="match status" value="1"/>
</dbReference>
<reference evidence="7" key="1">
    <citation type="submission" date="2021-12" db="EMBL/GenBank/DDBJ databases">
        <title>Convergent genome expansion in fungi linked to evolution of root-endophyte symbiosis.</title>
        <authorList>
            <consortium name="DOE Joint Genome Institute"/>
            <person name="Ke Y.-H."/>
            <person name="Bonito G."/>
            <person name="Liao H.-L."/>
            <person name="Looney B."/>
            <person name="Rojas-Flechas A."/>
            <person name="Nash J."/>
            <person name="Hameed K."/>
            <person name="Schadt C."/>
            <person name="Martin F."/>
            <person name="Crous P.W."/>
            <person name="Miettinen O."/>
            <person name="Magnuson J.K."/>
            <person name="Labbe J."/>
            <person name="Jacobson D."/>
            <person name="Doktycz M.J."/>
            <person name="Veneault-Fourrey C."/>
            <person name="Kuo A."/>
            <person name="Mondo S."/>
            <person name="Calhoun S."/>
            <person name="Riley R."/>
            <person name="Ohm R."/>
            <person name="LaButti K."/>
            <person name="Andreopoulos B."/>
            <person name="Pangilinan J."/>
            <person name="Nolan M."/>
            <person name="Tritt A."/>
            <person name="Clum A."/>
            <person name="Lipzen A."/>
            <person name="Daum C."/>
            <person name="Barry K."/>
            <person name="Grigoriev I.V."/>
            <person name="Vilgalys R."/>
        </authorList>
    </citation>
    <scope>NUCLEOTIDE SEQUENCE</scope>
    <source>
        <strain evidence="7">PMI_201</strain>
    </source>
</reference>
<dbReference type="GeneID" id="70249549"/>
<dbReference type="InterPro" id="IPR002293">
    <property type="entry name" value="AA/rel_permease1"/>
</dbReference>
<dbReference type="Gene3D" id="1.20.1740.10">
    <property type="entry name" value="Amino acid/polyamine transporter I"/>
    <property type="match status" value="1"/>
</dbReference>
<keyword evidence="3 6" id="KW-0812">Transmembrane</keyword>
<feature type="transmembrane region" description="Helical" evidence="6">
    <location>
        <begin position="247"/>
        <end position="269"/>
    </location>
</feature>
<evidence type="ECO:0000256" key="1">
    <source>
        <dbReference type="ARBA" id="ARBA00004141"/>
    </source>
</evidence>
<dbReference type="EMBL" id="JAJTJA010000001">
    <property type="protein sequence ID" value="KAH8705821.1"/>
    <property type="molecule type" value="Genomic_DNA"/>
</dbReference>
<feature type="transmembrane region" description="Helical" evidence="6">
    <location>
        <begin position="12"/>
        <end position="29"/>
    </location>
</feature>
<sequence length="489" mass="52943">MGATENNGPHDINGFSILALGFNICNSWIGMASSLAIGITLGGTVTVLYGALVTTVIYLATAATLAELSSIYPTAGGQYHFTSLLAPKRYSRSLSYACGIVSAFSWISLSAAVAILNAQLLIAIAVIWNPDYAPQAWHYFLIYQTLAFLLLLSNLFVIKRAPWLHDIGFILTLTSFIVILITCISCSNHKQPSDFVWKTWINETGWPDGICFLTGLVTPAFMYAGLDAALHLAEECTHPEKTVPKAVMSSVVIGFVTAFSFAIAMLYALGDFEAVLATATRMPIIEIYLQATGSRVATTVFAVMSLSIGCFSLNAIQQTSSRLTWALARDNAFVFSTVVSRIQPTLQVPVWALLGNFGVIFCCGCLYLASTTAFNALVGIGIVLQQLSFAFPAALLLYRKRSTRFLLSTAPFRLNSALGWAANALVVVSALIWFVFFQFPVTLPVTSSNMNYACVVTGCMCLLGGVNWIIHGKAHYRGPRIEYGLGTQL</sequence>
<feature type="transmembrane region" description="Helical" evidence="6">
    <location>
        <begin position="418"/>
        <end position="438"/>
    </location>
</feature>
<dbReference type="Proteomes" id="UP001201262">
    <property type="component" value="Unassembled WGS sequence"/>
</dbReference>
<comment type="subcellular location">
    <subcellularLocation>
        <location evidence="1">Membrane</location>
        <topology evidence="1">Multi-pass membrane protein</topology>
    </subcellularLocation>
</comment>
<accession>A0AAD4Q6L4</accession>
<dbReference type="GO" id="GO:0022857">
    <property type="term" value="F:transmembrane transporter activity"/>
    <property type="evidence" value="ECO:0007669"/>
    <property type="project" value="InterPro"/>
</dbReference>
<gene>
    <name evidence="7" type="ORF">BGW36DRAFT_413618</name>
</gene>
<evidence type="ECO:0000256" key="4">
    <source>
        <dbReference type="ARBA" id="ARBA00022989"/>
    </source>
</evidence>
<evidence type="ECO:0000256" key="3">
    <source>
        <dbReference type="ARBA" id="ARBA00022692"/>
    </source>
</evidence>
<dbReference type="PIRSF" id="PIRSF006060">
    <property type="entry name" value="AA_transporter"/>
    <property type="match status" value="1"/>
</dbReference>
<evidence type="ECO:0000256" key="5">
    <source>
        <dbReference type="ARBA" id="ARBA00023136"/>
    </source>
</evidence>